<accession>A0A4Y8LH10</accession>
<dbReference type="EMBL" id="SORX01000003">
    <property type="protein sequence ID" value="TFE02004.1"/>
    <property type="molecule type" value="Genomic_DNA"/>
</dbReference>
<dbReference type="SUPFAM" id="SSF51735">
    <property type="entry name" value="NAD(P)-binding Rossmann-fold domains"/>
    <property type="match status" value="1"/>
</dbReference>
<dbReference type="OrthoDB" id="9809586at2"/>
<name>A0A4Y8LH10_9BACL</name>
<dbReference type="PANTHER" id="PTHR43245">
    <property type="entry name" value="BIFUNCTIONAL POLYMYXIN RESISTANCE PROTEIN ARNA"/>
    <property type="match status" value="1"/>
</dbReference>
<dbReference type="AlphaFoldDB" id="A0A4Y8LH10"/>
<dbReference type="InterPro" id="IPR050177">
    <property type="entry name" value="Lipid_A_modif_metabolic_enz"/>
</dbReference>
<evidence type="ECO:0000313" key="3">
    <source>
        <dbReference type="Proteomes" id="UP000297776"/>
    </source>
</evidence>
<feature type="domain" description="NAD-dependent epimerase/dehydratase" evidence="1">
    <location>
        <begin position="8"/>
        <end position="218"/>
    </location>
</feature>
<organism evidence="2 3">
    <name type="scientific">Jeotgalibacillus salarius</name>
    <dbReference type="NCBI Taxonomy" id="546023"/>
    <lineage>
        <taxon>Bacteria</taxon>
        <taxon>Bacillati</taxon>
        <taxon>Bacillota</taxon>
        <taxon>Bacilli</taxon>
        <taxon>Bacillales</taxon>
        <taxon>Caryophanaceae</taxon>
        <taxon>Jeotgalibacillus</taxon>
    </lineage>
</organism>
<dbReference type="Gene3D" id="3.40.50.720">
    <property type="entry name" value="NAD(P)-binding Rossmann-like Domain"/>
    <property type="match status" value="1"/>
</dbReference>
<dbReference type="Proteomes" id="UP000297776">
    <property type="component" value="Unassembled WGS sequence"/>
</dbReference>
<dbReference type="InterPro" id="IPR036291">
    <property type="entry name" value="NAD(P)-bd_dom_sf"/>
</dbReference>
<dbReference type="PANTHER" id="PTHR43245:SF13">
    <property type="entry name" value="UDP-D-APIOSE_UDP-D-XYLOSE SYNTHASE 2"/>
    <property type="match status" value="1"/>
</dbReference>
<dbReference type="Pfam" id="PF01370">
    <property type="entry name" value="Epimerase"/>
    <property type="match status" value="1"/>
</dbReference>
<keyword evidence="3" id="KW-1185">Reference proteome</keyword>
<protein>
    <submittedName>
        <fullName evidence="2">NAD-dependent epimerase/dehydratase family protein</fullName>
    </submittedName>
</protein>
<sequence>MLKNMKLLILGGTKFLGRHLAESAVNRGHEVTLFNRGQTNTSLFPDVEKLTGDRNGELSTLESGKWDAVLDVSGYTPSQVEKTAELLKDKVQHYAFISTISVYEDYKNGPAVEGVTKLAELKEETEEVNGASYGPLKQKCEEIIKDQYGDHSLIVRPGLIVGPHDPTDRFTYWVWRAQQGGKALAPGEPERKVQWIDVRDLSEWTISMIEKGESGTFNAAGGDPLPTMEKYLDTAKKVSNSDVTYEWVNDQVLTENEAGPFVEVPFWLPVSEDYPDGFILADASKAINKGLTFRPLEETISDTLLWLNERSGDEWKAGLSKEREQELLNKN</sequence>
<evidence type="ECO:0000313" key="2">
    <source>
        <dbReference type="EMBL" id="TFE02004.1"/>
    </source>
</evidence>
<reference evidence="2 3" key="1">
    <citation type="submission" date="2019-03" db="EMBL/GenBank/DDBJ databases">
        <authorList>
            <person name="Yang Y."/>
        </authorList>
    </citation>
    <scope>NUCLEOTIDE SEQUENCE [LARGE SCALE GENOMIC DNA]</scope>
    <source>
        <strain evidence="2 3">ASL-1</strain>
    </source>
</reference>
<gene>
    <name evidence="2" type="ORF">E2626_05360</name>
</gene>
<evidence type="ECO:0000259" key="1">
    <source>
        <dbReference type="Pfam" id="PF01370"/>
    </source>
</evidence>
<dbReference type="InterPro" id="IPR001509">
    <property type="entry name" value="Epimerase_deHydtase"/>
</dbReference>
<comment type="caution">
    <text evidence="2">The sequence shown here is derived from an EMBL/GenBank/DDBJ whole genome shotgun (WGS) entry which is preliminary data.</text>
</comment>
<proteinExistence type="predicted"/>